<dbReference type="Gene3D" id="2.60.120.10">
    <property type="entry name" value="Jelly Rolls"/>
    <property type="match status" value="1"/>
</dbReference>
<keyword evidence="5" id="KW-0408">Iron</keyword>
<evidence type="ECO:0000256" key="4">
    <source>
        <dbReference type="ARBA" id="ARBA00023002"/>
    </source>
</evidence>
<feature type="region of interest" description="Disordered" evidence="6">
    <location>
        <begin position="1"/>
        <end position="27"/>
    </location>
</feature>
<accession>A0ABP7EE08</accession>
<dbReference type="SUPFAM" id="SSF51182">
    <property type="entry name" value="RmlC-like cupins"/>
    <property type="match status" value="1"/>
</dbReference>
<proteinExistence type="inferred from homology"/>
<evidence type="ECO:0000256" key="6">
    <source>
        <dbReference type="SAM" id="MobiDB-lite"/>
    </source>
</evidence>
<reference evidence="8" key="1">
    <citation type="journal article" date="2019" name="Int. J. Syst. Evol. Microbiol.">
        <title>The Global Catalogue of Microorganisms (GCM) 10K type strain sequencing project: providing services to taxonomists for standard genome sequencing and annotation.</title>
        <authorList>
            <consortium name="The Broad Institute Genomics Platform"/>
            <consortium name="The Broad Institute Genome Sequencing Center for Infectious Disease"/>
            <person name="Wu L."/>
            <person name="Ma J."/>
        </authorList>
    </citation>
    <scope>NUCLEOTIDE SEQUENCE [LARGE SCALE GENOMIC DNA]</scope>
    <source>
        <strain evidence="8">JCM 16548</strain>
    </source>
</reference>
<dbReference type="PANTHER" id="PTHR12918">
    <property type="entry name" value="CYSTEINE DIOXYGENASE"/>
    <property type="match status" value="1"/>
</dbReference>
<dbReference type="CDD" id="cd10548">
    <property type="entry name" value="cupin_CDO"/>
    <property type="match status" value="1"/>
</dbReference>
<dbReference type="InterPro" id="IPR011051">
    <property type="entry name" value="RmlC_Cupin_sf"/>
</dbReference>
<evidence type="ECO:0000313" key="8">
    <source>
        <dbReference type="Proteomes" id="UP001500051"/>
    </source>
</evidence>
<protein>
    <submittedName>
        <fullName evidence="7">Cysteine dioxygenase family protein</fullName>
    </submittedName>
</protein>
<evidence type="ECO:0000256" key="3">
    <source>
        <dbReference type="ARBA" id="ARBA00022964"/>
    </source>
</evidence>
<evidence type="ECO:0000256" key="5">
    <source>
        <dbReference type="ARBA" id="ARBA00023004"/>
    </source>
</evidence>
<comment type="similarity">
    <text evidence="1">Belongs to the cysteine dioxygenase family.</text>
</comment>
<dbReference type="Pfam" id="PF05995">
    <property type="entry name" value="CDO_I"/>
    <property type="match status" value="1"/>
</dbReference>
<evidence type="ECO:0000256" key="1">
    <source>
        <dbReference type="ARBA" id="ARBA00006622"/>
    </source>
</evidence>
<keyword evidence="4" id="KW-0560">Oxidoreductase</keyword>
<name>A0ABP7EE08_9ACTN</name>
<dbReference type="Proteomes" id="UP001500051">
    <property type="component" value="Unassembled WGS sequence"/>
</dbReference>
<evidence type="ECO:0000313" key="7">
    <source>
        <dbReference type="EMBL" id="GAA3717951.1"/>
    </source>
</evidence>
<dbReference type="InterPro" id="IPR014710">
    <property type="entry name" value="RmlC-like_jellyroll"/>
</dbReference>
<keyword evidence="8" id="KW-1185">Reference proteome</keyword>
<dbReference type="EMBL" id="BAAAYX010000026">
    <property type="protein sequence ID" value="GAA3717951.1"/>
    <property type="molecule type" value="Genomic_DNA"/>
</dbReference>
<gene>
    <name evidence="7" type="ORF">GCM10022204_42350</name>
</gene>
<dbReference type="InterPro" id="IPR010300">
    <property type="entry name" value="CDO_1"/>
</dbReference>
<evidence type="ECO:0000256" key="2">
    <source>
        <dbReference type="ARBA" id="ARBA00022723"/>
    </source>
</evidence>
<keyword evidence="3 7" id="KW-0223">Dioxygenase</keyword>
<keyword evidence="2" id="KW-0479">Metal-binding</keyword>
<comment type="caution">
    <text evidence="7">The sequence shown here is derived from an EMBL/GenBank/DDBJ whole genome shotgun (WGS) entry which is preliminary data.</text>
</comment>
<organism evidence="7 8">
    <name type="scientific">Microlunatus aurantiacus</name>
    <dbReference type="NCBI Taxonomy" id="446786"/>
    <lineage>
        <taxon>Bacteria</taxon>
        <taxon>Bacillati</taxon>
        <taxon>Actinomycetota</taxon>
        <taxon>Actinomycetes</taxon>
        <taxon>Propionibacteriales</taxon>
        <taxon>Propionibacteriaceae</taxon>
        <taxon>Microlunatus</taxon>
    </lineage>
</organism>
<feature type="compositionally biased region" description="Basic and acidic residues" evidence="6">
    <location>
        <begin position="1"/>
        <end position="10"/>
    </location>
</feature>
<dbReference type="GO" id="GO:0051213">
    <property type="term" value="F:dioxygenase activity"/>
    <property type="evidence" value="ECO:0007669"/>
    <property type="project" value="UniProtKB-KW"/>
</dbReference>
<sequence length="180" mass="20240">MPHTERERIVMTRHPLSPSPSTRKNRPRRNLVEIATRLSGQRELWEPLVRYDPISRYYARLAKEPDFEAWLLTWVPGQGTEWHDHGGSAGAFVVVRGELTERSATVAQDGPPSVVDEPRVLSDGSLRAFGTKHIHRVTNNGLEPAVSVHVYAPALVEMTSYAEDGPRLWQTGSQLIGVNW</sequence>
<dbReference type="PANTHER" id="PTHR12918:SF1">
    <property type="entry name" value="CYSTEINE DIOXYGENASE TYPE 1"/>
    <property type="match status" value="1"/>
</dbReference>